<keyword evidence="1" id="KW-0614">Plasmid</keyword>
<evidence type="ECO:0000313" key="1">
    <source>
        <dbReference type="EMBL" id="ADA63492.1"/>
    </source>
</evidence>
<dbReference type="AlphaFoldDB" id="D6BQW8"/>
<reference evidence="1" key="1">
    <citation type="journal article" date="2011" name="Plasmid">
        <title>Two high-copy plasmids found in plants associated with strains of "Candidatus Phytoplasma asteris".</title>
        <authorList>
            <person name="Petrzik K."/>
            <person name="Krawczyk K."/>
            <person name="Zwolinska A."/>
        </authorList>
    </citation>
    <scope>NUCLEOTIDE SEQUENCE</scope>
    <source>
        <plasmid evidence="1">pPARG1</plasmid>
    </source>
</reference>
<accession>D6BQW8</accession>
<protein>
    <submittedName>
        <fullName evidence="1">Uncharacterized protein</fullName>
    </submittedName>
</protein>
<geneLocation type="plasmid" evidence="1">
    <name>pPARG1</name>
</geneLocation>
<proteinExistence type="predicted"/>
<sequence>MTLCIRSFWSVYVGSFLFCKAHIQIYKKNSYINPRPTKSKKIYITIMKGCIKCKTLI</sequence>
<name>D6BQW8_9MOLU</name>
<organism evidence="1">
    <name type="scientific">'Rehmannia glutinosa' phytoplasma</name>
    <dbReference type="NCBI Taxonomy" id="167955"/>
    <lineage>
        <taxon>Bacteria</taxon>
        <taxon>Bacillati</taxon>
        <taxon>Mycoplasmatota</taxon>
        <taxon>Mollicutes</taxon>
        <taxon>Acholeplasmatales</taxon>
        <taxon>Acholeplasmataceae</taxon>
        <taxon>Candidatus Phytoplasma</taxon>
        <taxon>16SrI (Aster yellows group)</taxon>
    </lineage>
</organism>
<dbReference type="EMBL" id="FJ905104">
    <property type="protein sequence ID" value="ADA63492.1"/>
    <property type="molecule type" value="Genomic_DNA"/>
</dbReference>